<comment type="cofactor">
    <cofactor evidence="6">
        <name>Zn(2+)</name>
        <dbReference type="ChEBI" id="CHEBI:29105"/>
    </cofactor>
    <text evidence="6">Binds 1 zinc ion per subunit.</text>
</comment>
<evidence type="ECO:0000256" key="5">
    <source>
        <dbReference type="ARBA" id="ARBA00048348"/>
    </source>
</evidence>
<dbReference type="EMBL" id="CP003332">
    <property type="protein sequence ID" value="AFJ63238.1"/>
    <property type="molecule type" value="Genomic_DNA"/>
</dbReference>
<keyword evidence="3 6" id="KW-0479">Metal-binding</keyword>
<dbReference type="CDD" id="cd03379">
    <property type="entry name" value="beta_CA_cladeD"/>
    <property type="match status" value="1"/>
</dbReference>
<evidence type="ECO:0000256" key="3">
    <source>
        <dbReference type="ARBA" id="ARBA00022723"/>
    </source>
</evidence>
<dbReference type="PANTHER" id="PTHR43175:SF3">
    <property type="entry name" value="CARBON DISULFIDE HYDROLASE"/>
    <property type="match status" value="1"/>
</dbReference>
<dbReference type="Proteomes" id="UP000002878">
    <property type="component" value="Chromosome"/>
</dbReference>
<accession>I2C9B4</accession>
<evidence type="ECO:0000256" key="1">
    <source>
        <dbReference type="ARBA" id="ARBA00006217"/>
    </source>
</evidence>
<dbReference type="InterPro" id="IPR036874">
    <property type="entry name" value="Carbonic_anhydrase_sf"/>
</dbReference>
<protein>
    <recommendedName>
        <fullName evidence="2">carbonic anhydrase</fullName>
        <ecNumber evidence="2">4.2.1.1</ecNumber>
    </recommendedName>
</protein>
<dbReference type="HOGENOM" id="CLU_084253_3_0_9"/>
<feature type="binding site" evidence="6">
    <location>
        <position position="109"/>
    </location>
    <ligand>
        <name>Zn(2+)</name>
        <dbReference type="ChEBI" id="CHEBI:29105"/>
    </ligand>
</feature>
<feature type="binding site" evidence="6">
    <location>
        <position position="48"/>
    </location>
    <ligand>
        <name>Zn(2+)</name>
        <dbReference type="ChEBI" id="CHEBI:29105"/>
    </ligand>
</feature>
<feature type="binding site" evidence="6">
    <location>
        <position position="106"/>
    </location>
    <ligand>
        <name>Zn(2+)</name>
        <dbReference type="ChEBI" id="CHEBI:29105"/>
    </ligand>
</feature>
<dbReference type="AlphaFoldDB" id="I2C9B4"/>
<dbReference type="GO" id="GO:0004089">
    <property type="term" value="F:carbonate dehydratase activity"/>
    <property type="evidence" value="ECO:0007669"/>
    <property type="project" value="UniProtKB-EC"/>
</dbReference>
<dbReference type="SUPFAM" id="SSF53056">
    <property type="entry name" value="beta-carbonic anhydrase, cab"/>
    <property type="match status" value="1"/>
</dbReference>
<comment type="similarity">
    <text evidence="1">Belongs to the beta-class carbonic anhydrase family.</text>
</comment>
<proteinExistence type="inferred from homology"/>
<name>I2C9B4_BACAY</name>
<evidence type="ECO:0000256" key="6">
    <source>
        <dbReference type="PIRSR" id="PIRSR601765-1"/>
    </source>
</evidence>
<evidence type="ECO:0000313" key="7">
    <source>
        <dbReference type="EMBL" id="AFJ63238.1"/>
    </source>
</evidence>
<sequence length="199" mass="22481">MNKKQKGNTKMSLLNDIMQFNEQFTKNKDYEKYQTSKFPDKKMAILSCMDTRLVELLPHAMNMRNGDVKIIKSAGALVAHPFGSIMRSLLVAVYELNADEVCVIGHHDCGMSKINSEDMLDKIIDRGIPKERIDMLKHSGVDLDQWLKSFDSVEASVTDSVNVIKHHPLFPDNVPVHGLVIDPETGKLDLVIDGYQHMD</sequence>
<evidence type="ECO:0000256" key="2">
    <source>
        <dbReference type="ARBA" id="ARBA00012925"/>
    </source>
</evidence>
<evidence type="ECO:0000313" key="8">
    <source>
        <dbReference type="Proteomes" id="UP000002878"/>
    </source>
</evidence>
<dbReference type="PANTHER" id="PTHR43175">
    <property type="entry name" value="CARBONIC ANHYDRASE"/>
    <property type="match status" value="1"/>
</dbReference>
<reference evidence="7 8" key="1">
    <citation type="journal article" date="2012" name="J. Biotechnol.">
        <title>Genome sequence of the plant growth promoting strain Bacillus amyloliquefaciens subsp. plantarum B9601-Y2 and expression of mersacidin and other secondary metabolites.</title>
        <authorList>
            <person name="He P."/>
            <person name="Hao K."/>
            <person name="Blom J."/>
            <person name="Ruckert C."/>
            <person name="Vater J."/>
            <person name="Mao Z."/>
            <person name="Wu Y."/>
            <person name="Hou M."/>
            <person name="He P."/>
            <person name="He Y."/>
            <person name="Borriss R."/>
        </authorList>
    </citation>
    <scope>NUCLEOTIDE SEQUENCE [LARGE SCALE GENOMIC DNA]</scope>
    <source>
        <strain evidence="7">Y2</strain>
    </source>
</reference>
<keyword evidence="4 6" id="KW-0862">Zinc</keyword>
<dbReference type="KEGG" id="bqy:MUS_3355"/>
<dbReference type="Pfam" id="PF00484">
    <property type="entry name" value="Pro_CA"/>
    <property type="match status" value="1"/>
</dbReference>
<gene>
    <name evidence="7" type="primary">ytiB</name>
    <name evidence="7" type="ORF">MUS_3355</name>
</gene>
<keyword evidence="7" id="KW-0456">Lyase</keyword>
<dbReference type="EC" id="4.2.1.1" evidence="2"/>
<dbReference type="GO" id="GO:0008270">
    <property type="term" value="F:zinc ion binding"/>
    <property type="evidence" value="ECO:0007669"/>
    <property type="project" value="InterPro"/>
</dbReference>
<evidence type="ECO:0000256" key="4">
    <source>
        <dbReference type="ARBA" id="ARBA00022833"/>
    </source>
</evidence>
<organism evidence="7 8">
    <name type="scientific">Bacillus amyloliquefaciens (strain Y2)</name>
    <name type="common">Bacillus amyloliquefaciens subsp. plantarum (strain B9601-Y2)</name>
    <dbReference type="NCBI Taxonomy" id="1155777"/>
    <lineage>
        <taxon>Bacteria</taxon>
        <taxon>Bacillati</taxon>
        <taxon>Bacillota</taxon>
        <taxon>Bacilli</taxon>
        <taxon>Bacillales</taxon>
        <taxon>Bacillaceae</taxon>
        <taxon>Bacillus</taxon>
        <taxon>Bacillus amyloliquefaciens group</taxon>
    </lineage>
</organism>
<dbReference type="SMART" id="SM00947">
    <property type="entry name" value="Pro_CA"/>
    <property type="match status" value="1"/>
</dbReference>
<dbReference type="Gene3D" id="3.40.1050.10">
    <property type="entry name" value="Carbonic anhydrase"/>
    <property type="match status" value="1"/>
</dbReference>
<dbReference type="PATRIC" id="fig|1126211.3.peg.3199"/>
<dbReference type="InterPro" id="IPR001765">
    <property type="entry name" value="Carbonic_anhydrase"/>
</dbReference>
<feature type="binding site" evidence="6">
    <location>
        <position position="50"/>
    </location>
    <ligand>
        <name>Zn(2+)</name>
        <dbReference type="ChEBI" id="CHEBI:29105"/>
    </ligand>
</feature>
<comment type="catalytic activity">
    <reaction evidence="5">
        <text>hydrogencarbonate + H(+) = CO2 + H2O</text>
        <dbReference type="Rhea" id="RHEA:10748"/>
        <dbReference type="ChEBI" id="CHEBI:15377"/>
        <dbReference type="ChEBI" id="CHEBI:15378"/>
        <dbReference type="ChEBI" id="CHEBI:16526"/>
        <dbReference type="ChEBI" id="CHEBI:17544"/>
        <dbReference type="EC" id="4.2.1.1"/>
    </reaction>
</comment>